<dbReference type="RefSeq" id="WP_188521970.1">
    <property type="nucleotide sequence ID" value="NZ_BMDG01000001.1"/>
</dbReference>
<dbReference type="InterPro" id="IPR036866">
    <property type="entry name" value="RibonucZ/Hydroxyglut_hydro"/>
</dbReference>
<proteinExistence type="predicted"/>
<dbReference type="Pfam" id="PF00753">
    <property type="entry name" value="Lactamase_B"/>
    <property type="match status" value="1"/>
</dbReference>
<sequence length="287" mass="30621">MLSRVAEGVWVHQSELLRNNAVAVQGSQGALLVDPGLTGDEMACLAADLRDLGLPVVAGFSTHPDWDHVLWHPELGEAPRYGTARCAALLRDLLADPGWQARAAEGLPPEIADEVPLDLYGRVTGLPAGTARVPWDGPHVRVVEHPAHSPGHAALVVEERGVLVAGDMLSDVFVPMLDDFGDANDPVGEYLEGLRLLERAADGVEVVVPGHGSVGGADQLRARIGRDRAYLHALRDASTPDDPRIGPEVEPGWEWVSDIHEGQARSVARRRERGTTPEQGGSAGPGR</sequence>
<evidence type="ECO:0000259" key="2">
    <source>
        <dbReference type="SMART" id="SM00849"/>
    </source>
</evidence>
<evidence type="ECO:0000256" key="1">
    <source>
        <dbReference type="SAM" id="MobiDB-lite"/>
    </source>
</evidence>
<name>A0ABQ2B0L4_9MICO</name>
<feature type="region of interest" description="Disordered" evidence="1">
    <location>
        <begin position="237"/>
        <end position="287"/>
    </location>
</feature>
<protein>
    <submittedName>
        <fullName evidence="3">MBL fold metallo-hydrolase</fullName>
    </submittedName>
</protein>
<comment type="caution">
    <text evidence="3">The sequence shown here is derived from an EMBL/GenBank/DDBJ whole genome shotgun (WGS) entry which is preliminary data.</text>
</comment>
<evidence type="ECO:0000313" key="3">
    <source>
        <dbReference type="EMBL" id="GGI05020.1"/>
    </source>
</evidence>
<dbReference type="SMART" id="SM00849">
    <property type="entry name" value="Lactamase_B"/>
    <property type="match status" value="1"/>
</dbReference>
<dbReference type="InterPro" id="IPR050855">
    <property type="entry name" value="NDM-1-like"/>
</dbReference>
<feature type="domain" description="Metallo-beta-lactamase" evidence="2">
    <location>
        <begin position="18"/>
        <end position="211"/>
    </location>
</feature>
<keyword evidence="4" id="KW-1185">Reference proteome</keyword>
<organism evidence="3 4">
    <name type="scientific">Isoptericola cucumis</name>
    <dbReference type="NCBI Taxonomy" id="1776856"/>
    <lineage>
        <taxon>Bacteria</taxon>
        <taxon>Bacillati</taxon>
        <taxon>Actinomycetota</taxon>
        <taxon>Actinomycetes</taxon>
        <taxon>Micrococcales</taxon>
        <taxon>Promicromonosporaceae</taxon>
        <taxon>Isoptericola</taxon>
    </lineage>
</organism>
<dbReference type="Gene3D" id="3.60.15.10">
    <property type="entry name" value="Ribonuclease Z/Hydroxyacylglutathione hydrolase-like"/>
    <property type="match status" value="1"/>
</dbReference>
<dbReference type="PANTHER" id="PTHR42951">
    <property type="entry name" value="METALLO-BETA-LACTAMASE DOMAIN-CONTAINING"/>
    <property type="match status" value="1"/>
</dbReference>
<evidence type="ECO:0000313" key="4">
    <source>
        <dbReference type="Proteomes" id="UP000632535"/>
    </source>
</evidence>
<reference evidence="4" key="1">
    <citation type="journal article" date="2019" name="Int. J. Syst. Evol. Microbiol.">
        <title>The Global Catalogue of Microorganisms (GCM) 10K type strain sequencing project: providing services to taxonomists for standard genome sequencing and annotation.</title>
        <authorList>
            <consortium name="The Broad Institute Genomics Platform"/>
            <consortium name="The Broad Institute Genome Sequencing Center for Infectious Disease"/>
            <person name="Wu L."/>
            <person name="Ma J."/>
        </authorList>
    </citation>
    <scope>NUCLEOTIDE SEQUENCE [LARGE SCALE GENOMIC DNA]</scope>
    <source>
        <strain evidence="4">CCM 8653</strain>
    </source>
</reference>
<dbReference type="Proteomes" id="UP000632535">
    <property type="component" value="Unassembled WGS sequence"/>
</dbReference>
<gene>
    <name evidence="3" type="ORF">GCM10007368_04080</name>
</gene>
<dbReference type="EMBL" id="BMDG01000001">
    <property type="protein sequence ID" value="GGI05020.1"/>
    <property type="molecule type" value="Genomic_DNA"/>
</dbReference>
<accession>A0ABQ2B0L4</accession>
<dbReference type="PANTHER" id="PTHR42951:SF22">
    <property type="entry name" value="METALLO BETA-LACTAMASE SUPERFAMILY LIPOPROTEIN"/>
    <property type="match status" value="1"/>
</dbReference>
<dbReference type="SUPFAM" id="SSF56281">
    <property type="entry name" value="Metallo-hydrolase/oxidoreductase"/>
    <property type="match status" value="1"/>
</dbReference>
<dbReference type="InterPro" id="IPR001279">
    <property type="entry name" value="Metallo-B-lactamas"/>
</dbReference>